<accession>A0ABU0APH1</accession>
<dbReference type="Pfam" id="PF00583">
    <property type="entry name" value="Acetyltransf_1"/>
    <property type="match status" value="1"/>
</dbReference>
<dbReference type="PROSITE" id="PS51186">
    <property type="entry name" value="GNAT"/>
    <property type="match status" value="1"/>
</dbReference>
<dbReference type="PANTHER" id="PTHR43877">
    <property type="entry name" value="AMINOALKYLPHOSPHONATE N-ACETYLTRANSFERASE-RELATED-RELATED"/>
    <property type="match status" value="1"/>
</dbReference>
<evidence type="ECO:0000313" key="5">
    <source>
        <dbReference type="Proteomes" id="UP001238088"/>
    </source>
</evidence>
<comment type="caution">
    <text evidence="4">The sequence shown here is derived from an EMBL/GenBank/DDBJ whole genome shotgun (WGS) entry which is preliminary data.</text>
</comment>
<evidence type="ECO:0000313" key="4">
    <source>
        <dbReference type="EMBL" id="MDQ0273176.1"/>
    </source>
</evidence>
<feature type="domain" description="N-acetyltransferase" evidence="3">
    <location>
        <begin position="3"/>
        <end position="158"/>
    </location>
</feature>
<dbReference type="EMBL" id="JAUSUB010000034">
    <property type="protein sequence ID" value="MDQ0273176.1"/>
    <property type="molecule type" value="Genomic_DNA"/>
</dbReference>
<evidence type="ECO:0000256" key="2">
    <source>
        <dbReference type="ARBA" id="ARBA00023315"/>
    </source>
</evidence>
<name>A0ABU0APH1_9BACI</name>
<dbReference type="PANTHER" id="PTHR43877:SF2">
    <property type="entry name" value="AMINOALKYLPHOSPHONATE N-ACETYLTRANSFERASE-RELATED"/>
    <property type="match status" value="1"/>
</dbReference>
<dbReference type="InterPro" id="IPR050832">
    <property type="entry name" value="Bact_Acetyltransf"/>
</dbReference>
<proteinExistence type="predicted"/>
<gene>
    <name evidence="4" type="ORF">J2S17_005097</name>
</gene>
<keyword evidence="5" id="KW-1185">Reference proteome</keyword>
<dbReference type="InterPro" id="IPR016181">
    <property type="entry name" value="Acyl_CoA_acyltransferase"/>
</dbReference>
<dbReference type="Gene3D" id="3.40.630.30">
    <property type="match status" value="1"/>
</dbReference>
<evidence type="ECO:0000259" key="3">
    <source>
        <dbReference type="PROSITE" id="PS51186"/>
    </source>
</evidence>
<dbReference type="SUPFAM" id="SSF55729">
    <property type="entry name" value="Acyl-CoA N-acyltransferases (Nat)"/>
    <property type="match status" value="1"/>
</dbReference>
<keyword evidence="1" id="KW-0808">Transferase</keyword>
<dbReference type="CDD" id="cd04301">
    <property type="entry name" value="NAT_SF"/>
    <property type="match status" value="1"/>
</dbReference>
<organism evidence="4 5">
    <name type="scientific">Cytobacillus purgationiresistens</name>
    <dbReference type="NCBI Taxonomy" id="863449"/>
    <lineage>
        <taxon>Bacteria</taxon>
        <taxon>Bacillati</taxon>
        <taxon>Bacillota</taxon>
        <taxon>Bacilli</taxon>
        <taxon>Bacillales</taxon>
        <taxon>Bacillaceae</taxon>
        <taxon>Cytobacillus</taxon>
    </lineage>
</organism>
<evidence type="ECO:0000256" key="1">
    <source>
        <dbReference type="ARBA" id="ARBA00022679"/>
    </source>
</evidence>
<dbReference type="InterPro" id="IPR000182">
    <property type="entry name" value="GNAT_dom"/>
</dbReference>
<dbReference type="RefSeq" id="WP_307478936.1">
    <property type="nucleotide sequence ID" value="NZ_JAUSUB010000034.1"/>
</dbReference>
<keyword evidence="2" id="KW-0012">Acyltransferase</keyword>
<protein>
    <submittedName>
        <fullName evidence="4">GNAT superfamily acetyltransferase</fullName>
    </submittedName>
</protein>
<reference evidence="4 5" key="1">
    <citation type="submission" date="2023-07" db="EMBL/GenBank/DDBJ databases">
        <title>Genomic Encyclopedia of Type Strains, Phase IV (KMG-IV): sequencing the most valuable type-strain genomes for metagenomic binning, comparative biology and taxonomic classification.</title>
        <authorList>
            <person name="Goeker M."/>
        </authorList>
    </citation>
    <scope>NUCLEOTIDE SEQUENCE [LARGE SCALE GENOMIC DNA]</scope>
    <source>
        <strain evidence="4 5">DSM 23494</strain>
    </source>
</reference>
<sequence>MTITIELGKETDVPLAHQLMIEAFEEYRTLEVPSSVITEPVELLHKNFQDGTEKFIICYDSDQPLGSARFKLYEDSLYFSRVSVSPRARGKGLAKAMLHWLEAYACEHGKSKMECKVRSALQSNIRLYESVGFSIIKKEIIVNPNGLEVKTGYMVKVL</sequence>
<dbReference type="Proteomes" id="UP001238088">
    <property type="component" value="Unassembled WGS sequence"/>
</dbReference>